<accession>A0A239IVI0</accession>
<keyword evidence="10" id="KW-1185">Reference proteome</keyword>
<dbReference type="Pfam" id="PF02308">
    <property type="entry name" value="MgtC"/>
    <property type="match status" value="1"/>
</dbReference>
<comment type="subcellular location">
    <subcellularLocation>
        <location evidence="1">Cell membrane</location>
        <topology evidence="1">Multi-pass membrane protein</topology>
    </subcellularLocation>
</comment>
<feature type="transmembrane region" description="Helical" evidence="7">
    <location>
        <begin position="38"/>
        <end position="58"/>
    </location>
</feature>
<protein>
    <submittedName>
        <fullName evidence="9">Putative Mg2+ transporter-C (MgtC) family protein</fullName>
    </submittedName>
</protein>
<dbReference type="PANTHER" id="PTHR33778">
    <property type="entry name" value="PROTEIN MGTC"/>
    <property type="match status" value="1"/>
</dbReference>
<comment type="similarity">
    <text evidence="2">Belongs to the MgtC/SapB family.</text>
</comment>
<dbReference type="PRINTS" id="PR01837">
    <property type="entry name" value="MGTCSAPBPROT"/>
</dbReference>
<evidence type="ECO:0000313" key="10">
    <source>
        <dbReference type="Proteomes" id="UP000198304"/>
    </source>
</evidence>
<evidence type="ECO:0000259" key="8">
    <source>
        <dbReference type="PROSITE" id="PS51671"/>
    </source>
</evidence>
<evidence type="ECO:0000256" key="6">
    <source>
        <dbReference type="ARBA" id="ARBA00023136"/>
    </source>
</evidence>
<dbReference type="OrthoDB" id="9811198at2"/>
<dbReference type="RefSeq" id="WP_089284754.1">
    <property type="nucleotide sequence ID" value="NZ_FZOJ01000031.1"/>
</dbReference>
<keyword evidence="5 7" id="KW-1133">Transmembrane helix</keyword>
<dbReference type="PANTHER" id="PTHR33778:SF1">
    <property type="entry name" value="MAGNESIUM TRANSPORTER YHID-RELATED"/>
    <property type="match status" value="1"/>
</dbReference>
<dbReference type="EMBL" id="FZOJ01000031">
    <property type="protein sequence ID" value="SNS97535.1"/>
    <property type="molecule type" value="Genomic_DNA"/>
</dbReference>
<dbReference type="GO" id="GO:0005886">
    <property type="term" value="C:plasma membrane"/>
    <property type="evidence" value="ECO:0007669"/>
    <property type="project" value="UniProtKB-SubCell"/>
</dbReference>
<proteinExistence type="inferred from homology"/>
<reference evidence="10" key="1">
    <citation type="submission" date="2017-06" db="EMBL/GenBank/DDBJ databases">
        <authorList>
            <person name="Varghese N."/>
            <person name="Submissions S."/>
        </authorList>
    </citation>
    <scope>NUCLEOTIDE SEQUENCE [LARGE SCALE GENOMIC DNA]</scope>
    <source>
        <strain evidence="10">SCA</strain>
    </source>
</reference>
<evidence type="ECO:0000256" key="2">
    <source>
        <dbReference type="ARBA" id="ARBA00009298"/>
    </source>
</evidence>
<keyword evidence="4 7" id="KW-0812">Transmembrane</keyword>
<dbReference type="InterPro" id="IPR049177">
    <property type="entry name" value="MgtC_SapB_SrpB_YhiD_N"/>
</dbReference>
<evidence type="ECO:0000313" key="9">
    <source>
        <dbReference type="EMBL" id="SNS97535.1"/>
    </source>
</evidence>
<evidence type="ECO:0000256" key="7">
    <source>
        <dbReference type="SAM" id="Phobius"/>
    </source>
</evidence>
<name>A0A239IVI0_9FIRM</name>
<sequence>MLSDGEVILRLTLSAIAGGIVGMEREANNRPAGLRTHVLVTLGSTLIMLISMYGFQGLGTDGNGGEPARLAAQVVSGIGFLGAGTILRTGNNIRGLTTAASIWVCGGIGLAIGNGYYLGGLATTFIVLFTLKSLGVLEKKVFKSKYKQLIIYCKERAGLVGDIGQIMGRNNVVIKDIKVINEDNIEEDEDNIEEDEDNMIEIRFMVKLPSKLINERFFDEILKVDGVENAIWEEDLEKAYPY</sequence>
<dbReference type="PROSITE" id="PS51671">
    <property type="entry name" value="ACT"/>
    <property type="match status" value="1"/>
</dbReference>
<keyword evidence="3" id="KW-1003">Cell membrane</keyword>
<evidence type="ECO:0000256" key="4">
    <source>
        <dbReference type="ARBA" id="ARBA00022692"/>
    </source>
</evidence>
<organism evidence="9 10">
    <name type="scientific">Anaerovirgula multivorans</name>
    <dbReference type="NCBI Taxonomy" id="312168"/>
    <lineage>
        <taxon>Bacteria</taxon>
        <taxon>Bacillati</taxon>
        <taxon>Bacillota</taxon>
        <taxon>Clostridia</taxon>
        <taxon>Peptostreptococcales</taxon>
        <taxon>Natronincolaceae</taxon>
        <taxon>Anaerovirgula</taxon>
    </lineage>
</organism>
<evidence type="ECO:0000256" key="3">
    <source>
        <dbReference type="ARBA" id="ARBA00022475"/>
    </source>
</evidence>
<feature type="transmembrane region" description="Helical" evidence="7">
    <location>
        <begin position="94"/>
        <end position="112"/>
    </location>
</feature>
<dbReference type="InterPro" id="IPR002912">
    <property type="entry name" value="ACT_dom"/>
</dbReference>
<evidence type="ECO:0000256" key="5">
    <source>
        <dbReference type="ARBA" id="ARBA00022989"/>
    </source>
</evidence>
<feature type="transmembrane region" description="Helical" evidence="7">
    <location>
        <begin position="70"/>
        <end position="87"/>
    </location>
</feature>
<gene>
    <name evidence="9" type="ORF">SAMN05446037_103110</name>
</gene>
<evidence type="ECO:0000256" key="1">
    <source>
        <dbReference type="ARBA" id="ARBA00004651"/>
    </source>
</evidence>
<keyword evidence="6 7" id="KW-0472">Membrane</keyword>
<dbReference type="Proteomes" id="UP000198304">
    <property type="component" value="Unassembled WGS sequence"/>
</dbReference>
<dbReference type="AlphaFoldDB" id="A0A239IVI0"/>
<feature type="domain" description="ACT" evidence="8">
    <location>
        <begin position="148"/>
        <end position="232"/>
    </location>
</feature>
<dbReference type="InterPro" id="IPR003416">
    <property type="entry name" value="MgtC/SapB/SrpB/YhiD_fam"/>
</dbReference>